<dbReference type="PANTHER" id="PTHR43352:SF1">
    <property type="entry name" value="ANTHRANILATE--COA LIGASE"/>
    <property type="match status" value="1"/>
</dbReference>
<dbReference type="SUPFAM" id="SSF56801">
    <property type="entry name" value="Acetyl-CoA synthetase-like"/>
    <property type="match status" value="1"/>
</dbReference>
<dbReference type="InterPro" id="IPR025110">
    <property type="entry name" value="AMP-bd_C"/>
</dbReference>
<keyword evidence="5" id="KW-1185">Reference proteome</keyword>
<dbReference type="Gene3D" id="3.40.50.12780">
    <property type="entry name" value="N-terminal domain of ligase-like"/>
    <property type="match status" value="1"/>
</dbReference>
<evidence type="ECO:0000313" key="5">
    <source>
        <dbReference type="Proteomes" id="UP000305546"/>
    </source>
</evidence>
<dbReference type="PANTHER" id="PTHR43352">
    <property type="entry name" value="ACETYL-COA SYNTHETASE"/>
    <property type="match status" value="1"/>
</dbReference>
<keyword evidence="1" id="KW-0436">Ligase</keyword>
<dbReference type="InterPro" id="IPR020845">
    <property type="entry name" value="AMP-binding_CS"/>
</dbReference>
<proteinExistence type="predicted"/>
<dbReference type="GO" id="GO:0044550">
    <property type="term" value="P:secondary metabolite biosynthetic process"/>
    <property type="evidence" value="ECO:0007669"/>
    <property type="project" value="TreeGrafter"/>
</dbReference>
<comment type="caution">
    <text evidence="4">The sequence shown here is derived from an EMBL/GenBank/DDBJ whole genome shotgun (WGS) entry which is preliminary data.</text>
</comment>
<dbReference type="Pfam" id="PF00501">
    <property type="entry name" value="AMP-binding"/>
    <property type="match status" value="1"/>
</dbReference>
<evidence type="ECO:0000313" key="4">
    <source>
        <dbReference type="EMBL" id="TNC25771.1"/>
    </source>
</evidence>
<dbReference type="Pfam" id="PF13193">
    <property type="entry name" value="AMP-binding_C"/>
    <property type="match status" value="1"/>
</dbReference>
<dbReference type="InterPro" id="IPR000873">
    <property type="entry name" value="AMP-dep_synth/lig_dom"/>
</dbReference>
<evidence type="ECO:0000259" key="2">
    <source>
        <dbReference type="Pfam" id="PF00501"/>
    </source>
</evidence>
<evidence type="ECO:0000259" key="3">
    <source>
        <dbReference type="Pfam" id="PF13193"/>
    </source>
</evidence>
<evidence type="ECO:0000256" key="1">
    <source>
        <dbReference type="ARBA" id="ARBA00022598"/>
    </source>
</evidence>
<dbReference type="PROSITE" id="PS00455">
    <property type="entry name" value="AMP_BINDING"/>
    <property type="match status" value="1"/>
</dbReference>
<dbReference type="AlphaFoldDB" id="A0A5C4M026"/>
<feature type="domain" description="AMP-binding enzyme C-terminal" evidence="3">
    <location>
        <begin position="445"/>
        <end position="523"/>
    </location>
</feature>
<dbReference type="Gene3D" id="3.30.300.30">
    <property type="match status" value="1"/>
</dbReference>
<dbReference type="GO" id="GO:0016878">
    <property type="term" value="F:acid-thiol ligase activity"/>
    <property type="evidence" value="ECO:0007669"/>
    <property type="project" value="TreeGrafter"/>
</dbReference>
<dbReference type="InterPro" id="IPR042099">
    <property type="entry name" value="ANL_N_sf"/>
</dbReference>
<dbReference type="Proteomes" id="UP000305546">
    <property type="component" value="Unassembled WGS sequence"/>
</dbReference>
<organism evidence="4 5">
    <name type="scientific">Amycolatopsis alkalitolerans</name>
    <dbReference type="NCBI Taxonomy" id="2547244"/>
    <lineage>
        <taxon>Bacteria</taxon>
        <taxon>Bacillati</taxon>
        <taxon>Actinomycetota</taxon>
        <taxon>Actinomycetes</taxon>
        <taxon>Pseudonocardiales</taxon>
        <taxon>Pseudonocardiaceae</taxon>
        <taxon>Amycolatopsis</taxon>
    </lineage>
</organism>
<dbReference type="OrthoDB" id="9803968at2"/>
<dbReference type="RefSeq" id="WP_139097156.1">
    <property type="nucleotide sequence ID" value="NZ_VDFW01000010.1"/>
</dbReference>
<gene>
    <name evidence="4" type="ORF">FG385_14090</name>
</gene>
<feature type="domain" description="AMP-dependent synthetase/ligase" evidence="2">
    <location>
        <begin position="50"/>
        <end position="391"/>
    </location>
</feature>
<sequence>MPPSISAHVDTFCRDNLPPEDELPTLLFDLPGLRYPQRLNCGVELLDAVAERLGAGRPCLLSPGAATWTYGDLRRVSNQIAAVLTEDHGIVPGNRVLLRGPNNPWLVACWFGVMKAGAVAVTTMPLLRGSELAGIAEIAAVDFALCDSRFTGALTGIPGITVVEYGGDGGLTSAIEGKSGEFAAAGTAADDVAMLAFTSGTTGRPKATMHFHRDVLAIADTFSARVLRPVATDVFTGTPPLAFTFGLGGLVIFPLRAGASTLLIEKATPGQLADLIAEHHVSVCFTAPTAYRAMLAAGKADRLSTLRRAVSAGEHLPAGTWQSVFDATGIRLIDGIGATEMLHIFIASADDDIRPGSTGRAVPGYVAVVLDEHGDPQQPGTPGRLAVKGPTGCRYLADPRQRSYVQGGWNITGDTFVQDADGYFWYQARNDDMIVSSGYNIAGPEVEEALLAHPDVKECGVIGLPDEARGQLVTAFVVPREDATGDDQLAGRLQEFVKQTIAPYKYPRRVIFVDELPRTATGKLQRFRLADLVPQPNAGV</sequence>
<dbReference type="InterPro" id="IPR045851">
    <property type="entry name" value="AMP-bd_C_sf"/>
</dbReference>
<protein>
    <submittedName>
        <fullName evidence="4">AMP-binding protein</fullName>
    </submittedName>
</protein>
<accession>A0A5C4M026</accession>
<dbReference type="EMBL" id="VDFW01000010">
    <property type="protein sequence ID" value="TNC25771.1"/>
    <property type="molecule type" value="Genomic_DNA"/>
</dbReference>
<name>A0A5C4M026_9PSEU</name>
<reference evidence="4 5" key="1">
    <citation type="submission" date="2019-06" db="EMBL/GenBank/DDBJ databases">
        <title>Amycolatopsis alkalitolerans sp. nov., isolated from Gastrodia elata Blume.</title>
        <authorList>
            <person name="Narsing Rao M.P."/>
            <person name="Li W.J."/>
        </authorList>
    </citation>
    <scope>NUCLEOTIDE SEQUENCE [LARGE SCALE GENOMIC DNA]</scope>
    <source>
        <strain evidence="4 5">SYSUP0005</strain>
    </source>
</reference>